<dbReference type="AlphaFoldDB" id="A0A4U1FEE5"/>
<dbReference type="Proteomes" id="UP000308365">
    <property type="component" value="Unassembled WGS sequence"/>
</dbReference>
<organism evidence="1 2">
    <name type="scientific">Monodon monoceros</name>
    <name type="common">Narwhal</name>
    <name type="synonym">Ceratodon monodon</name>
    <dbReference type="NCBI Taxonomy" id="40151"/>
    <lineage>
        <taxon>Eukaryota</taxon>
        <taxon>Metazoa</taxon>
        <taxon>Chordata</taxon>
        <taxon>Craniata</taxon>
        <taxon>Vertebrata</taxon>
        <taxon>Euteleostomi</taxon>
        <taxon>Mammalia</taxon>
        <taxon>Eutheria</taxon>
        <taxon>Laurasiatheria</taxon>
        <taxon>Artiodactyla</taxon>
        <taxon>Whippomorpha</taxon>
        <taxon>Cetacea</taxon>
        <taxon>Odontoceti</taxon>
        <taxon>Monodontidae</taxon>
        <taxon>Monodon</taxon>
    </lineage>
</organism>
<gene>
    <name evidence="1" type="ORF">EI555_010493</name>
</gene>
<evidence type="ECO:0000313" key="1">
    <source>
        <dbReference type="EMBL" id="TKC48078.1"/>
    </source>
</evidence>
<dbReference type="InterPro" id="IPR009847">
    <property type="entry name" value="SNURF"/>
</dbReference>
<sequence length="126" mass="14216">MERARDRLHLRRTTEQHVPETQRDKKWWKITEDWSPAVHMSLSWASHSQTSESLTLSAVTAKTAGAIDLLPLCFIPAAQEKSLLRITQAPGQMQLQMITVTSLMFPLGHPILTFPSISGKHILSFV</sequence>
<reference evidence="2" key="1">
    <citation type="journal article" date="2019" name="IScience">
        <title>Narwhal Genome Reveals Long-Term Low Genetic Diversity despite Current Large Abundance Size.</title>
        <authorList>
            <person name="Westbury M.V."/>
            <person name="Petersen B."/>
            <person name="Garde E."/>
            <person name="Heide-Jorgensen M.P."/>
            <person name="Lorenzen E.D."/>
        </authorList>
    </citation>
    <scope>NUCLEOTIDE SEQUENCE [LARGE SCALE GENOMIC DNA]</scope>
</reference>
<name>A0A4U1FEE5_MONMO</name>
<protein>
    <submittedName>
        <fullName evidence="1">Uncharacterized protein</fullName>
    </submittedName>
</protein>
<proteinExistence type="predicted"/>
<evidence type="ECO:0000313" key="2">
    <source>
        <dbReference type="Proteomes" id="UP000308365"/>
    </source>
</evidence>
<dbReference type="EMBL" id="RWIC01000180">
    <property type="protein sequence ID" value="TKC48078.1"/>
    <property type="molecule type" value="Genomic_DNA"/>
</dbReference>
<dbReference type="Pfam" id="PF07192">
    <property type="entry name" value="SNURF"/>
    <property type="match status" value="1"/>
</dbReference>
<comment type="caution">
    <text evidence="1">The sequence shown here is derived from an EMBL/GenBank/DDBJ whole genome shotgun (WGS) entry which is preliminary data.</text>
</comment>
<accession>A0A4U1FEE5</accession>